<evidence type="ECO:0000256" key="1">
    <source>
        <dbReference type="ARBA" id="ARBA00004606"/>
    </source>
</evidence>
<dbReference type="AlphaFoldDB" id="A0A815TWT8"/>
<evidence type="ECO:0000313" key="16">
    <source>
        <dbReference type="Proteomes" id="UP000663828"/>
    </source>
</evidence>
<dbReference type="Proteomes" id="UP000663828">
    <property type="component" value="Unassembled WGS sequence"/>
</dbReference>
<evidence type="ECO:0000256" key="2">
    <source>
        <dbReference type="ARBA" id="ARBA00006351"/>
    </source>
</evidence>
<dbReference type="EC" id="2.4.2.42" evidence="11"/>
<accession>A0A815TWT8</accession>
<dbReference type="SUPFAM" id="SSF53448">
    <property type="entry name" value="Nucleotide-diphospho-sugar transferases"/>
    <property type="match status" value="2"/>
</dbReference>
<evidence type="ECO:0000256" key="13">
    <source>
        <dbReference type="SAM" id="SignalP"/>
    </source>
</evidence>
<dbReference type="GO" id="GO:0140563">
    <property type="term" value="F:UDP-D-xylose:beta-D-glucoside alpha-1,3-D-xylosyltransferase activity"/>
    <property type="evidence" value="ECO:0007669"/>
    <property type="project" value="UniProtKB-EC"/>
</dbReference>
<dbReference type="PANTHER" id="PTHR46012">
    <property type="entry name" value="IP22168P"/>
    <property type="match status" value="1"/>
</dbReference>
<evidence type="ECO:0000313" key="15">
    <source>
        <dbReference type="EMBL" id="CAF1622583.1"/>
    </source>
</evidence>
<keyword evidence="8" id="KW-0472">Membrane</keyword>
<name>A0A815TWT8_ADIRI</name>
<keyword evidence="4" id="KW-0808">Transferase</keyword>
<evidence type="ECO:0000256" key="9">
    <source>
        <dbReference type="ARBA" id="ARBA00023180"/>
    </source>
</evidence>
<dbReference type="InterPro" id="IPR002495">
    <property type="entry name" value="Glyco_trans_8"/>
</dbReference>
<dbReference type="Pfam" id="PF01501">
    <property type="entry name" value="Glyco_transf_8"/>
    <property type="match status" value="1"/>
</dbReference>
<evidence type="ECO:0000256" key="5">
    <source>
        <dbReference type="ARBA" id="ARBA00022692"/>
    </source>
</evidence>
<dbReference type="Proteomes" id="UP000663852">
    <property type="component" value="Unassembled WGS sequence"/>
</dbReference>
<sequence>MKICVLFLWIVLHTKCLALKSIHLTIVVCGDRLDEALTSLKSSLIFTPGPLIFHIFTEDHLREEFREKIDFQWPLEYKSKFQIEFYSIQFTRGNDERWKALFKPCCTQRLFIPDILKHIDSVVYTDTDTLFLTNVRNLWRHFRKFNTTQLAALTPEHEDLSKGWYNQYASHPYYGSMGLNSGVMLMNLTRMREVDMISKLMNIFDEFHLYIRYGDQCLLNIYFHSYPEQMYELTCDWNYRPDHCIFENNCAAAKDHGIQIVHGSRNVFHTDQFKEFKAIYEVIHRWKFDSNLKSSLLSEIRTKLRPFSRTNCGKTSHLFTKHLSKEVLSLTSSLKKTFHLAFIVNQNWNSIEQLSITLKSLSFFSSNQSQRHLHILTTDLQVKQFLSQQIESIGYSITYYNTTIEHPFHLWKIINIDRVVYFNSNIIFTNSLEKIWALFNNFNFEQAIGMFGQCHISASMNMLLLDLNQMRKLNVIFDGMKQIPTKNVYFIPCEYILDPDHCQSIPNALFLSNSIDERLFRVLYKLINQIDLQKTNDLIVNEINSIDNLPCRSELAELFSTNKQK</sequence>
<reference evidence="14" key="1">
    <citation type="submission" date="2021-02" db="EMBL/GenBank/DDBJ databases">
        <authorList>
            <person name="Nowell W R."/>
        </authorList>
    </citation>
    <scope>NUCLEOTIDE SEQUENCE</scope>
</reference>
<dbReference type="Gene3D" id="3.90.550.10">
    <property type="entry name" value="Spore Coat Polysaccharide Biosynthesis Protein SpsA, Chain A"/>
    <property type="match status" value="2"/>
</dbReference>
<comment type="function">
    <text evidence="10">Glycosyltransferase which elongates the O-linked glucose attached to EGF-like repeats in the extracellular domain of Notch proteins by catalyzing the addition of xylose.</text>
</comment>
<comment type="caution">
    <text evidence="14">The sequence shown here is derived from an EMBL/GenBank/DDBJ whole genome shotgun (WGS) entry which is preliminary data.</text>
</comment>
<comment type="similarity">
    <text evidence="2">Belongs to the glycosyltransferase 8 family.</text>
</comment>
<keyword evidence="13" id="KW-0732">Signal</keyword>
<feature type="signal peptide" evidence="13">
    <location>
        <begin position="1"/>
        <end position="18"/>
    </location>
</feature>
<dbReference type="PANTHER" id="PTHR46012:SF2">
    <property type="entry name" value="IP22168P"/>
    <property type="match status" value="1"/>
</dbReference>
<dbReference type="GO" id="GO:0016020">
    <property type="term" value="C:membrane"/>
    <property type="evidence" value="ECO:0007669"/>
    <property type="project" value="UniProtKB-SubCell"/>
</dbReference>
<dbReference type="GO" id="GO:0016266">
    <property type="term" value="P:protein O-linked glycosylation via N-acetyl-galactosamine"/>
    <property type="evidence" value="ECO:0007669"/>
    <property type="project" value="TreeGrafter"/>
</dbReference>
<dbReference type="OrthoDB" id="6238971at2759"/>
<keyword evidence="16" id="KW-1185">Reference proteome</keyword>
<feature type="chain" id="PRO_5036228987" description="UDP-D-xylose:beta-D-glucoside alpha-1,3-D-xylosyltransferase" evidence="13">
    <location>
        <begin position="19"/>
        <end position="565"/>
    </location>
</feature>
<protein>
    <recommendedName>
        <fullName evidence="11">UDP-D-xylose:beta-D-glucoside alpha-1,3-D-xylosyltransferase</fullName>
        <ecNumber evidence="11">2.4.2.42</ecNumber>
    </recommendedName>
</protein>
<evidence type="ECO:0000256" key="6">
    <source>
        <dbReference type="ARBA" id="ARBA00022968"/>
    </source>
</evidence>
<organism evidence="14 17">
    <name type="scientific">Adineta ricciae</name>
    <name type="common">Rotifer</name>
    <dbReference type="NCBI Taxonomy" id="249248"/>
    <lineage>
        <taxon>Eukaryota</taxon>
        <taxon>Metazoa</taxon>
        <taxon>Spiralia</taxon>
        <taxon>Gnathifera</taxon>
        <taxon>Rotifera</taxon>
        <taxon>Eurotatoria</taxon>
        <taxon>Bdelloidea</taxon>
        <taxon>Adinetida</taxon>
        <taxon>Adinetidae</taxon>
        <taxon>Adineta</taxon>
    </lineage>
</organism>
<dbReference type="InterPro" id="IPR051993">
    <property type="entry name" value="Glycosyltransferase_8"/>
</dbReference>
<evidence type="ECO:0000256" key="7">
    <source>
        <dbReference type="ARBA" id="ARBA00022989"/>
    </source>
</evidence>
<evidence type="ECO:0000256" key="12">
    <source>
        <dbReference type="ARBA" id="ARBA00049181"/>
    </source>
</evidence>
<keyword evidence="7" id="KW-1133">Transmembrane helix</keyword>
<evidence type="ECO:0000313" key="17">
    <source>
        <dbReference type="Proteomes" id="UP000663852"/>
    </source>
</evidence>
<evidence type="ECO:0000256" key="8">
    <source>
        <dbReference type="ARBA" id="ARBA00023136"/>
    </source>
</evidence>
<keyword evidence="3" id="KW-0328">Glycosyltransferase</keyword>
<keyword evidence="9" id="KW-0325">Glycoprotein</keyword>
<dbReference type="EMBL" id="CAJNOJ010000664">
    <property type="protein sequence ID" value="CAF1506304.1"/>
    <property type="molecule type" value="Genomic_DNA"/>
</dbReference>
<evidence type="ECO:0000256" key="11">
    <source>
        <dbReference type="ARBA" id="ARBA00038854"/>
    </source>
</evidence>
<gene>
    <name evidence="14" type="ORF">EDS130_LOCUS42955</name>
    <name evidence="15" type="ORF">XAT740_LOCUS50447</name>
</gene>
<comment type="subcellular location">
    <subcellularLocation>
        <location evidence="1">Membrane</location>
        <topology evidence="1">Single-pass type II membrane protein</topology>
    </subcellularLocation>
</comment>
<evidence type="ECO:0000256" key="3">
    <source>
        <dbReference type="ARBA" id="ARBA00022676"/>
    </source>
</evidence>
<evidence type="ECO:0000313" key="14">
    <source>
        <dbReference type="EMBL" id="CAF1506304.1"/>
    </source>
</evidence>
<comment type="catalytic activity">
    <reaction evidence="12">
        <text>3-O-(beta-D-glucosyl)-L-seryl-[EGF-like domain protein] + UDP-alpha-D-xylose = 3-O-[alpha-D-xylosyl-(1-&gt;3)-beta-D-glucosyl]-L-seryl-[EGF-like domain protein] + UDP + H(+)</text>
        <dbReference type="Rhea" id="RHEA:56064"/>
        <dbReference type="Rhea" id="RHEA-COMP:14610"/>
        <dbReference type="Rhea" id="RHEA-COMP:14611"/>
        <dbReference type="ChEBI" id="CHEBI:15378"/>
        <dbReference type="ChEBI" id="CHEBI:57632"/>
        <dbReference type="ChEBI" id="CHEBI:58223"/>
        <dbReference type="ChEBI" id="CHEBI:140575"/>
        <dbReference type="ChEBI" id="CHEBI:140576"/>
        <dbReference type="EC" id="2.4.2.42"/>
    </reaction>
</comment>
<dbReference type="EMBL" id="CAJNOR010007746">
    <property type="protein sequence ID" value="CAF1622583.1"/>
    <property type="molecule type" value="Genomic_DNA"/>
</dbReference>
<dbReference type="InterPro" id="IPR029044">
    <property type="entry name" value="Nucleotide-diphossugar_trans"/>
</dbReference>
<proteinExistence type="inferred from homology"/>
<evidence type="ECO:0000256" key="10">
    <source>
        <dbReference type="ARBA" id="ARBA00037301"/>
    </source>
</evidence>
<keyword evidence="5" id="KW-0812">Transmembrane</keyword>
<keyword evidence="6" id="KW-0735">Signal-anchor</keyword>
<evidence type="ECO:0000256" key="4">
    <source>
        <dbReference type="ARBA" id="ARBA00022679"/>
    </source>
</evidence>